<proteinExistence type="predicted"/>
<evidence type="ECO:0000313" key="1">
    <source>
        <dbReference type="EMBL" id="KAJ8117837.1"/>
    </source>
</evidence>
<keyword evidence="2" id="KW-1185">Reference proteome</keyword>
<accession>A0ACC2IS12</accession>
<comment type="caution">
    <text evidence="1">The sequence shown here is derived from an EMBL/GenBank/DDBJ whole genome shotgun (WGS) entry which is preliminary data.</text>
</comment>
<dbReference type="Proteomes" id="UP001153331">
    <property type="component" value="Unassembled WGS sequence"/>
</dbReference>
<evidence type="ECO:0000313" key="2">
    <source>
        <dbReference type="Proteomes" id="UP001153331"/>
    </source>
</evidence>
<organism evidence="1 2">
    <name type="scientific">Boeremia exigua</name>
    <dbReference type="NCBI Taxonomy" id="749465"/>
    <lineage>
        <taxon>Eukaryota</taxon>
        <taxon>Fungi</taxon>
        <taxon>Dikarya</taxon>
        <taxon>Ascomycota</taxon>
        <taxon>Pezizomycotina</taxon>
        <taxon>Dothideomycetes</taxon>
        <taxon>Pleosporomycetidae</taxon>
        <taxon>Pleosporales</taxon>
        <taxon>Pleosporineae</taxon>
        <taxon>Didymellaceae</taxon>
        <taxon>Boeremia</taxon>
    </lineage>
</organism>
<reference evidence="1" key="1">
    <citation type="submission" date="2022-11" db="EMBL/GenBank/DDBJ databases">
        <title>Genome Sequence of Boeremia exigua.</title>
        <authorList>
            <person name="Buettner E."/>
        </authorList>
    </citation>
    <scope>NUCLEOTIDE SEQUENCE</scope>
    <source>
        <strain evidence="1">CU02</strain>
    </source>
</reference>
<protein>
    <submittedName>
        <fullName evidence="1">Uncharacterized protein</fullName>
    </submittedName>
</protein>
<dbReference type="EMBL" id="JAPHNI010000039">
    <property type="protein sequence ID" value="KAJ8117837.1"/>
    <property type="molecule type" value="Genomic_DNA"/>
</dbReference>
<sequence>MMARPSGGITAAARPRIVQSVTGISLIIALPSPSVFSAPQQSSSPQLPKEAAALPTHDRKFWQRCINSPIILKMGSVVRGLGLRQLNTGPGRITFQSNTVSKLADAVDTISKTLPTTTDQLLDVAVDYNNTSLQQDIAQLLHQFGHELWGANTERSWLLQASDSDKQYPKDLVFESAADRNVLIYHLRLWVLVKAFNRARASAQARSKTASQQASNTLAKSVGSEQDSNSSLPPQQNQTDTRRNAFATTTAVDDAQVLSEETSSSNALDRRSVVDSYPAEKSSKYTSRRKDTERTSGHEDLKSEIGRDKSVGHTDISRDESVIVLTSSDTSNEGKDTPYLGNNLGETSDHQELTTRNDREARRLTRSQKETLTTGSVSKQEPRTLKSKRSPRKSFGRDEAIRSSSDESEDEDIGTLSPTFKDLKAFDNQTRYLASHGKPNRYDSKHHSIPGSTLDIESGTEPSAKQKLPRQPPGACKSCQQRHQRCDRTNPRCGRCVEYDYVCEYFEISKPAPTSSSSSAPRPTQTGIKDVGFDRESVTDNGMVLTTMELPLNRYWNEDEWRSFHLRGNEREILLSTMRSLGLKATLQHDIQFRFAIEHFVSLGNDINEYAWKLSRKLSTVDLVKQAGDKDYLDEEIDLLFETHAAIWSGDADRTKLISPGADKNYPRDLIYEEHLDQRLLWIHLHRWISLIALKNCKQMHKLNNSVTNNSPHMKGAVGSRGMADKSQMESSHMFEASEGTAMSNSRNASSLLDDTVGGPGSCNTKPKDTLEGSGQDTMKNNDQGESDQSLTHTPNLTPETRRQKRKDSSTPSSEQQDNLRATKQRRTHQLDMEAKTYDLVAIFVSYLENFTDHAFDETAALNTLTHELSLLETYIAIEQSHGLVATFFMVSFPAWLSYREEIVAVKRKLVAMPVNRGPSQLHRHAAVVERSQLVSRLRQAHADFVQAGHDELRPEQVMFQTVQVLMRGSGGAQAARDVRDGFCEMENELMGLGEQLMKDGGAKTIMGEFASVYSLDGLEQE</sequence>
<name>A0ACC2IS12_9PLEO</name>
<gene>
    <name evidence="1" type="ORF">OPT61_g1053</name>
</gene>